<gene>
    <name evidence="11" type="ORF">CJOHNSTONI_LOCUS3121</name>
</gene>
<evidence type="ECO:0000256" key="5">
    <source>
        <dbReference type="ARBA" id="ARBA00022840"/>
    </source>
</evidence>
<dbReference type="Pfam" id="PF00005">
    <property type="entry name" value="ABC_tran"/>
    <property type="match status" value="1"/>
</dbReference>
<dbReference type="PANTHER" id="PTHR43394">
    <property type="entry name" value="ATP-DEPENDENT PERMEASE MDL1, MITOCHONDRIAL"/>
    <property type="match status" value="1"/>
</dbReference>
<sequence length="679" mass="75699">MNIACISRRLFCTRCGLRKSSSSFSTTTRFLCTIFYPKSLINLHRLNNVGSLRRSTYLFLVRNLSKTAKREPAKVRNVRWKDLRGIFALAYPCRRRIYTGLLFLVIGNAIGLILPRIIFMFIDIDSNCEKKGNIRENQTDDKNIYFILAAKYLKVHYMILFGLFCVVAASYGIRHYCMHTAGQLVINNLRQAVFKSVIHQDMNFFSKNKVGEIVSRLSTDALIVGQSVSSNLTVGARAFMSFFGSAAIMVYTSPELSEVVTCLTAAIITSGYCFGNLQRKYTLQMQEVVAASNEIATEKFSNIITVRTLVSELKECETYKKRIHQLWVVSRLEGRAAGCMIALHEIAILASLYTIVSYGGQLMNIGTLTYGDLLAFIWYASLCALSLPGMVNFYTELMKGLGASARLFELRNRIPEVPVRGGLLKKSITDGITFKNVSFGYANRPLLFTDVSFHIPAGKITAVVGPSGSGKSTIANLILRLFDSNSGHILIDNVDLKSIDPSFWRQQVGTVAQEPILFSTTIRNNIIYGSKHPELIMDVQVEEASNLANALNFIKNLPDGFDTIVGEHGNSMLSGGQRQRIAIARALINDPMMLILDEATSALDTTSEDLVRKAILRLIKSSKKTVLIIAHRLSTIKFADQIVVINNGRVEEVGTFDELMLIEDGVFKNLVEKQAIVFR</sequence>
<dbReference type="Pfam" id="PF00664">
    <property type="entry name" value="ABC_membrane"/>
    <property type="match status" value="1"/>
</dbReference>
<dbReference type="Proteomes" id="UP000746747">
    <property type="component" value="Unassembled WGS sequence"/>
</dbReference>
<name>A0A8J2LT44_9BILA</name>
<evidence type="ECO:0000256" key="4">
    <source>
        <dbReference type="ARBA" id="ARBA00022741"/>
    </source>
</evidence>
<evidence type="ECO:0000256" key="8">
    <source>
        <dbReference type="SAM" id="Phobius"/>
    </source>
</evidence>
<dbReference type="EMBL" id="CAKAEH010001077">
    <property type="protein sequence ID" value="CAG9532846.1"/>
    <property type="molecule type" value="Genomic_DNA"/>
</dbReference>
<dbReference type="PROSITE" id="PS00211">
    <property type="entry name" value="ABC_TRANSPORTER_1"/>
    <property type="match status" value="1"/>
</dbReference>
<dbReference type="SMART" id="SM00382">
    <property type="entry name" value="AAA"/>
    <property type="match status" value="1"/>
</dbReference>
<dbReference type="OrthoDB" id="6500128at2759"/>
<feature type="transmembrane region" description="Helical" evidence="8">
    <location>
        <begin position="101"/>
        <end position="122"/>
    </location>
</feature>
<keyword evidence="5" id="KW-0067">ATP-binding</keyword>
<proteinExistence type="predicted"/>
<dbReference type="Gene3D" id="1.20.1560.10">
    <property type="entry name" value="ABC transporter type 1, transmembrane domain"/>
    <property type="match status" value="1"/>
</dbReference>
<dbReference type="InterPro" id="IPR039421">
    <property type="entry name" value="Type_1_exporter"/>
</dbReference>
<protein>
    <submittedName>
        <fullName evidence="11">Uncharacterized protein</fullName>
    </submittedName>
</protein>
<dbReference type="SUPFAM" id="SSF90123">
    <property type="entry name" value="ABC transporter transmembrane region"/>
    <property type="match status" value="1"/>
</dbReference>
<evidence type="ECO:0000256" key="1">
    <source>
        <dbReference type="ARBA" id="ARBA00004141"/>
    </source>
</evidence>
<feature type="domain" description="ABC transmembrane type-1" evidence="10">
    <location>
        <begin position="100"/>
        <end position="399"/>
    </location>
</feature>
<dbReference type="InterPro" id="IPR036640">
    <property type="entry name" value="ABC1_TM_sf"/>
</dbReference>
<accession>A0A8J2LT44</accession>
<keyword evidence="7 8" id="KW-0472">Membrane</keyword>
<dbReference type="InterPro" id="IPR027417">
    <property type="entry name" value="P-loop_NTPase"/>
</dbReference>
<comment type="caution">
    <text evidence="11">The sequence shown here is derived from an EMBL/GenBank/DDBJ whole genome shotgun (WGS) entry which is preliminary data.</text>
</comment>
<dbReference type="PROSITE" id="PS50929">
    <property type="entry name" value="ABC_TM1F"/>
    <property type="match status" value="1"/>
</dbReference>
<reference evidence="11" key="1">
    <citation type="submission" date="2021-09" db="EMBL/GenBank/DDBJ databases">
        <authorList>
            <consortium name="Pathogen Informatics"/>
        </authorList>
    </citation>
    <scope>NUCLEOTIDE SEQUENCE</scope>
</reference>
<dbReference type="Gene3D" id="3.40.50.300">
    <property type="entry name" value="P-loop containing nucleotide triphosphate hydrolases"/>
    <property type="match status" value="1"/>
</dbReference>
<keyword evidence="2" id="KW-0813">Transport</keyword>
<evidence type="ECO:0000256" key="7">
    <source>
        <dbReference type="ARBA" id="ARBA00023136"/>
    </source>
</evidence>
<dbReference type="SUPFAM" id="SSF52540">
    <property type="entry name" value="P-loop containing nucleoside triphosphate hydrolases"/>
    <property type="match status" value="1"/>
</dbReference>
<keyword evidence="12" id="KW-1185">Reference proteome</keyword>
<feature type="transmembrane region" description="Helical" evidence="8">
    <location>
        <begin position="376"/>
        <end position="394"/>
    </location>
</feature>
<feature type="domain" description="ABC transporter" evidence="9">
    <location>
        <begin position="432"/>
        <end position="672"/>
    </location>
</feature>
<organism evidence="11 12">
    <name type="scientific">Cercopithifilaria johnstoni</name>
    <dbReference type="NCBI Taxonomy" id="2874296"/>
    <lineage>
        <taxon>Eukaryota</taxon>
        <taxon>Metazoa</taxon>
        <taxon>Ecdysozoa</taxon>
        <taxon>Nematoda</taxon>
        <taxon>Chromadorea</taxon>
        <taxon>Rhabditida</taxon>
        <taxon>Spirurina</taxon>
        <taxon>Spiruromorpha</taxon>
        <taxon>Filarioidea</taxon>
        <taxon>Onchocercidae</taxon>
        <taxon>Cercopithifilaria</taxon>
    </lineage>
</organism>
<dbReference type="InterPro" id="IPR003439">
    <property type="entry name" value="ABC_transporter-like_ATP-bd"/>
</dbReference>
<evidence type="ECO:0000313" key="12">
    <source>
        <dbReference type="Proteomes" id="UP000746747"/>
    </source>
</evidence>
<feature type="transmembrane region" description="Helical" evidence="8">
    <location>
        <begin position="336"/>
        <end position="356"/>
    </location>
</feature>
<comment type="subcellular location">
    <subcellularLocation>
        <location evidence="1">Membrane</location>
        <topology evidence="1">Multi-pass membrane protein</topology>
    </subcellularLocation>
</comment>
<dbReference type="AlphaFoldDB" id="A0A8J2LT44"/>
<dbReference type="GO" id="GO:0015421">
    <property type="term" value="F:ABC-type oligopeptide transporter activity"/>
    <property type="evidence" value="ECO:0007669"/>
    <property type="project" value="TreeGrafter"/>
</dbReference>
<evidence type="ECO:0000256" key="3">
    <source>
        <dbReference type="ARBA" id="ARBA00022692"/>
    </source>
</evidence>
<keyword evidence="4" id="KW-0547">Nucleotide-binding</keyword>
<keyword evidence="6 8" id="KW-1133">Transmembrane helix</keyword>
<dbReference type="GO" id="GO:0016887">
    <property type="term" value="F:ATP hydrolysis activity"/>
    <property type="evidence" value="ECO:0007669"/>
    <property type="project" value="InterPro"/>
</dbReference>
<dbReference type="GO" id="GO:0090374">
    <property type="term" value="P:oligopeptide export from mitochondrion"/>
    <property type="evidence" value="ECO:0007669"/>
    <property type="project" value="TreeGrafter"/>
</dbReference>
<dbReference type="PROSITE" id="PS50893">
    <property type="entry name" value="ABC_TRANSPORTER_2"/>
    <property type="match status" value="1"/>
</dbReference>
<dbReference type="FunFam" id="3.40.50.300:FF:001371">
    <property type="entry name" value="ABC transporter ATP-binding protein"/>
    <property type="match status" value="1"/>
</dbReference>
<evidence type="ECO:0000256" key="2">
    <source>
        <dbReference type="ARBA" id="ARBA00022448"/>
    </source>
</evidence>
<dbReference type="CDD" id="cd18573">
    <property type="entry name" value="ABC_6TM_ABCB10_like"/>
    <property type="match status" value="1"/>
</dbReference>
<keyword evidence="3 8" id="KW-0812">Transmembrane</keyword>
<dbReference type="PANTHER" id="PTHR43394:SF1">
    <property type="entry name" value="ATP-BINDING CASSETTE SUB-FAMILY B MEMBER 10, MITOCHONDRIAL"/>
    <property type="match status" value="1"/>
</dbReference>
<dbReference type="InterPro" id="IPR017871">
    <property type="entry name" value="ABC_transporter-like_CS"/>
</dbReference>
<dbReference type="GO" id="GO:0005524">
    <property type="term" value="F:ATP binding"/>
    <property type="evidence" value="ECO:0007669"/>
    <property type="project" value="UniProtKB-KW"/>
</dbReference>
<evidence type="ECO:0000256" key="6">
    <source>
        <dbReference type="ARBA" id="ARBA00022989"/>
    </source>
</evidence>
<evidence type="ECO:0000313" key="11">
    <source>
        <dbReference type="EMBL" id="CAG9532846.1"/>
    </source>
</evidence>
<dbReference type="GO" id="GO:0005743">
    <property type="term" value="C:mitochondrial inner membrane"/>
    <property type="evidence" value="ECO:0007669"/>
    <property type="project" value="TreeGrafter"/>
</dbReference>
<feature type="transmembrane region" description="Helical" evidence="8">
    <location>
        <begin position="155"/>
        <end position="173"/>
    </location>
</feature>
<evidence type="ECO:0000259" key="10">
    <source>
        <dbReference type="PROSITE" id="PS50929"/>
    </source>
</evidence>
<evidence type="ECO:0000259" key="9">
    <source>
        <dbReference type="PROSITE" id="PS50893"/>
    </source>
</evidence>
<dbReference type="InterPro" id="IPR011527">
    <property type="entry name" value="ABC1_TM_dom"/>
</dbReference>
<dbReference type="InterPro" id="IPR003593">
    <property type="entry name" value="AAA+_ATPase"/>
</dbReference>